<sequence length="183" mass="19922">MKLPDMTTDEVDVMLDLLVDFKNRGKLPIADRRAAVLLFLRSVAGAHELNYEQRSGCVVRGCLLDCAGAVSVQLYGSEGAAGSEHYKSCYNGLIQLEFLGFEWSGLLRIFLLLQLKLFTLLQGPPPAGLLLQRQSFGIAAEPSSAKTLPAGLSGNFSHLGYLFEPQTQKINSPIQLWGSSCGF</sequence>
<organism evidence="1 2">
    <name type="scientific">Ilex paraguariensis</name>
    <name type="common">yerba mate</name>
    <dbReference type="NCBI Taxonomy" id="185542"/>
    <lineage>
        <taxon>Eukaryota</taxon>
        <taxon>Viridiplantae</taxon>
        <taxon>Streptophyta</taxon>
        <taxon>Embryophyta</taxon>
        <taxon>Tracheophyta</taxon>
        <taxon>Spermatophyta</taxon>
        <taxon>Magnoliopsida</taxon>
        <taxon>eudicotyledons</taxon>
        <taxon>Gunneridae</taxon>
        <taxon>Pentapetalae</taxon>
        <taxon>asterids</taxon>
        <taxon>campanulids</taxon>
        <taxon>Aquifoliales</taxon>
        <taxon>Aquifoliaceae</taxon>
        <taxon>Ilex</taxon>
    </lineage>
</organism>
<dbReference type="EMBL" id="CAUOFW020008391">
    <property type="protein sequence ID" value="CAK9182611.1"/>
    <property type="molecule type" value="Genomic_DNA"/>
</dbReference>
<comment type="caution">
    <text evidence="1">The sequence shown here is derived from an EMBL/GenBank/DDBJ whole genome shotgun (WGS) entry which is preliminary data.</text>
</comment>
<gene>
    <name evidence="1" type="ORF">ILEXP_LOCUS52826</name>
</gene>
<name>A0ABC8UNI0_9AQUA</name>
<evidence type="ECO:0000313" key="2">
    <source>
        <dbReference type="Proteomes" id="UP001642360"/>
    </source>
</evidence>
<reference evidence="1 2" key="1">
    <citation type="submission" date="2024-02" db="EMBL/GenBank/DDBJ databases">
        <authorList>
            <person name="Vignale AGUSTIN F."/>
            <person name="Sosa J E."/>
            <person name="Modenutti C."/>
        </authorList>
    </citation>
    <scope>NUCLEOTIDE SEQUENCE [LARGE SCALE GENOMIC DNA]</scope>
</reference>
<evidence type="ECO:0000313" key="1">
    <source>
        <dbReference type="EMBL" id="CAK9182611.1"/>
    </source>
</evidence>
<proteinExistence type="predicted"/>
<dbReference type="Proteomes" id="UP001642360">
    <property type="component" value="Unassembled WGS sequence"/>
</dbReference>
<protein>
    <submittedName>
        <fullName evidence="1">Uncharacterized protein</fullName>
    </submittedName>
</protein>
<dbReference type="AlphaFoldDB" id="A0ABC8UNI0"/>
<keyword evidence="2" id="KW-1185">Reference proteome</keyword>
<accession>A0ABC8UNI0</accession>